<dbReference type="Proteomes" id="UP001144323">
    <property type="component" value="Unassembled WGS sequence"/>
</dbReference>
<evidence type="ECO:0000313" key="1">
    <source>
        <dbReference type="EMBL" id="GLI95178.1"/>
    </source>
</evidence>
<keyword evidence="2" id="KW-1185">Reference proteome</keyword>
<proteinExistence type="predicted"/>
<organism evidence="1 2">
    <name type="scientific">Methylocystis echinoides</name>
    <dbReference type="NCBI Taxonomy" id="29468"/>
    <lineage>
        <taxon>Bacteria</taxon>
        <taxon>Pseudomonadati</taxon>
        <taxon>Pseudomonadota</taxon>
        <taxon>Alphaproteobacteria</taxon>
        <taxon>Hyphomicrobiales</taxon>
        <taxon>Methylocystaceae</taxon>
        <taxon>Methylocystis</taxon>
    </lineage>
</organism>
<comment type="caution">
    <text evidence="1">The sequence shown here is derived from an EMBL/GenBank/DDBJ whole genome shotgun (WGS) entry which is preliminary data.</text>
</comment>
<dbReference type="RefSeq" id="WP_432806829.1">
    <property type="nucleotide sequence ID" value="NZ_BSEC01000002.1"/>
</dbReference>
<sequence length="60" mass="7007">MDRKARGQPSRLNADQRAALARIVEEGPTPVIHGVVRWRIVDLCQWFETFRLSVAWSFLR</sequence>
<accession>A0A9W6GY81</accession>
<dbReference type="EMBL" id="BSEC01000002">
    <property type="protein sequence ID" value="GLI95178.1"/>
    <property type="molecule type" value="Genomic_DNA"/>
</dbReference>
<name>A0A9W6GY81_9HYPH</name>
<reference evidence="1" key="1">
    <citation type="journal article" date="2023" name="Int. J. Syst. Evol. Microbiol.">
        <title>Methylocystis iwaonis sp. nov., a type II methane-oxidizing bacterium from surface soil of a rice paddy field in Japan, and emended description of the genus Methylocystis (ex Whittenbury et al. 1970) Bowman et al. 1993.</title>
        <authorList>
            <person name="Kaise H."/>
            <person name="Sawadogo J.B."/>
            <person name="Alam M.S."/>
            <person name="Ueno C."/>
            <person name="Dianou D."/>
            <person name="Shinjo R."/>
            <person name="Asakawa S."/>
        </authorList>
    </citation>
    <scope>NUCLEOTIDE SEQUENCE</scope>
    <source>
        <strain evidence="1">LMG27198</strain>
    </source>
</reference>
<evidence type="ECO:0000313" key="2">
    <source>
        <dbReference type="Proteomes" id="UP001144323"/>
    </source>
</evidence>
<protein>
    <submittedName>
        <fullName evidence="1">Uncharacterized protein</fullName>
    </submittedName>
</protein>
<dbReference type="AlphaFoldDB" id="A0A9W6GY81"/>
<gene>
    <name evidence="1" type="ORF">LMG27198_41700</name>
</gene>